<dbReference type="RefSeq" id="WP_094288262.1">
    <property type="nucleotide sequence ID" value="NZ_NOIG01000005.1"/>
</dbReference>
<proteinExistence type="predicted"/>
<dbReference type="AlphaFoldDB" id="A0A235EQH8"/>
<accession>A0A235EQH8</accession>
<protein>
    <recommendedName>
        <fullName evidence="1">DUF4224 domain-containing protein</fullName>
    </recommendedName>
</protein>
<organism evidence="2 3">
    <name type="scientific">Acidovorax kalamii</name>
    <dbReference type="NCBI Taxonomy" id="2004485"/>
    <lineage>
        <taxon>Bacteria</taxon>
        <taxon>Pseudomonadati</taxon>
        <taxon>Pseudomonadota</taxon>
        <taxon>Betaproteobacteria</taxon>
        <taxon>Burkholderiales</taxon>
        <taxon>Comamonadaceae</taxon>
        <taxon>Acidovorax</taxon>
    </lineage>
</organism>
<dbReference type="InterPro" id="IPR025319">
    <property type="entry name" value="DUF4224"/>
</dbReference>
<keyword evidence="3" id="KW-1185">Reference proteome</keyword>
<name>A0A235EQH8_9BURK</name>
<sequence length="68" mass="7648">MSEYLSNAELHQLTGYARSAEQTAWLKFRSIPHKQDGSRVIVSRVHVQSWLEGKPVLARAGMNVAAIR</sequence>
<reference evidence="2 3" key="1">
    <citation type="submission" date="2017-07" db="EMBL/GenBank/DDBJ databases">
        <title>Acidovorax KNDSW TSA 6 genome sequence and assembly.</title>
        <authorList>
            <person name="Mayilraj S."/>
        </authorList>
    </citation>
    <scope>NUCLEOTIDE SEQUENCE [LARGE SCALE GENOMIC DNA]</scope>
    <source>
        <strain evidence="2 3">KNDSW-TSA6</strain>
    </source>
</reference>
<feature type="domain" description="DUF4224" evidence="1">
    <location>
        <begin position="5"/>
        <end position="46"/>
    </location>
</feature>
<dbReference type="EMBL" id="NOIG01000005">
    <property type="protein sequence ID" value="OYD50665.1"/>
    <property type="molecule type" value="Genomic_DNA"/>
</dbReference>
<dbReference type="Proteomes" id="UP000215441">
    <property type="component" value="Unassembled WGS sequence"/>
</dbReference>
<dbReference type="OrthoDB" id="8911794at2"/>
<evidence type="ECO:0000313" key="3">
    <source>
        <dbReference type="Proteomes" id="UP000215441"/>
    </source>
</evidence>
<dbReference type="Pfam" id="PF13986">
    <property type="entry name" value="DUF4224"/>
    <property type="match status" value="1"/>
</dbReference>
<comment type="caution">
    <text evidence="2">The sequence shown here is derived from an EMBL/GenBank/DDBJ whole genome shotgun (WGS) entry which is preliminary data.</text>
</comment>
<evidence type="ECO:0000259" key="1">
    <source>
        <dbReference type="Pfam" id="PF13986"/>
    </source>
</evidence>
<gene>
    <name evidence="2" type="ORF">CBY09_07985</name>
</gene>
<evidence type="ECO:0000313" key="2">
    <source>
        <dbReference type="EMBL" id="OYD50665.1"/>
    </source>
</evidence>